<dbReference type="Proteomes" id="UP000264071">
    <property type="component" value="Unassembled WGS sequence"/>
</dbReference>
<comment type="caution">
    <text evidence="1">The sequence shown here is derived from an EMBL/GenBank/DDBJ whole genome shotgun (WGS) entry which is preliminary data.</text>
</comment>
<proteinExistence type="predicted"/>
<sequence>MNAPTPQKLRKQYANNTHPLIVLKFEDGHEIKIYQNTGKVFDAWSGETIKVMAVFDPTSSDWELLESRKADGFQDAEG</sequence>
<dbReference type="EMBL" id="DPIY01000010">
    <property type="protein sequence ID" value="HCT58338.1"/>
    <property type="molecule type" value="Genomic_DNA"/>
</dbReference>
<organism evidence="1 2">
    <name type="scientific">Gemmatimonas aurantiaca</name>
    <dbReference type="NCBI Taxonomy" id="173480"/>
    <lineage>
        <taxon>Bacteria</taxon>
        <taxon>Pseudomonadati</taxon>
        <taxon>Gemmatimonadota</taxon>
        <taxon>Gemmatimonadia</taxon>
        <taxon>Gemmatimonadales</taxon>
        <taxon>Gemmatimonadaceae</taxon>
        <taxon>Gemmatimonas</taxon>
    </lineage>
</organism>
<protein>
    <submittedName>
        <fullName evidence="1">Uncharacterized protein</fullName>
    </submittedName>
</protein>
<dbReference type="AlphaFoldDB" id="A0A3D4VCH9"/>
<name>A0A3D4VCH9_9BACT</name>
<gene>
    <name evidence="1" type="ORF">DGD08_14130</name>
</gene>
<reference evidence="1 2" key="1">
    <citation type="journal article" date="2018" name="Nat. Biotechnol.">
        <title>A standardized bacterial taxonomy based on genome phylogeny substantially revises the tree of life.</title>
        <authorList>
            <person name="Parks D.H."/>
            <person name="Chuvochina M."/>
            <person name="Waite D.W."/>
            <person name="Rinke C."/>
            <person name="Skarshewski A."/>
            <person name="Chaumeil P.A."/>
            <person name="Hugenholtz P."/>
        </authorList>
    </citation>
    <scope>NUCLEOTIDE SEQUENCE [LARGE SCALE GENOMIC DNA]</scope>
    <source>
        <strain evidence="1">UBA8844</strain>
    </source>
</reference>
<evidence type="ECO:0000313" key="2">
    <source>
        <dbReference type="Proteomes" id="UP000264071"/>
    </source>
</evidence>
<accession>A0A3D4VCH9</accession>
<evidence type="ECO:0000313" key="1">
    <source>
        <dbReference type="EMBL" id="HCT58338.1"/>
    </source>
</evidence>